<dbReference type="AlphaFoldDB" id="A0A7Z8JWE1"/>
<feature type="region of interest" description="Disordered" evidence="1">
    <location>
        <begin position="23"/>
        <end position="65"/>
    </location>
</feature>
<reference evidence="3 4" key="1">
    <citation type="submission" date="2019-05" db="EMBL/GenBank/DDBJ databases">
        <title>Genome sequence of Cellulomonas hominis strain CS1.</title>
        <authorList>
            <person name="Belmont J."/>
            <person name="Maclea K.S."/>
        </authorList>
    </citation>
    <scope>NUCLEOTIDE SEQUENCE [LARGE SCALE GENOMIC DNA]</scope>
    <source>
        <strain evidence="3 4">CS1</strain>
    </source>
</reference>
<gene>
    <name evidence="3" type="ORF">FA014_18170</name>
</gene>
<organism evidence="3 4">
    <name type="scientific">Cellulomonas hominis</name>
    <dbReference type="NCBI Taxonomy" id="156981"/>
    <lineage>
        <taxon>Bacteria</taxon>
        <taxon>Bacillati</taxon>
        <taxon>Actinomycetota</taxon>
        <taxon>Actinomycetes</taxon>
        <taxon>Micrococcales</taxon>
        <taxon>Cellulomonadaceae</taxon>
        <taxon>Cellulomonas</taxon>
    </lineage>
</organism>
<protein>
    <submittedName>
        <fullName evidence="3">Uncharacterized protein</fullName>
    </submittedName>
</protein>
<evidence type="ECO:0000256" key="1">
    <source>
        <dbReference type="SAM" id="MobiDB-lite"/>
    </source>
</evidence>
<evidence type="ECO:0000256" key="2">
    <source>
        <dbReference type="SAM" id="SignalP"/>
    </source>
</evidence>
<feature type="signal peptide" evidence="2">
    <location>
        <begin position="1"/>
        <end position="21"/>
    </location>
</feature>
<proteinExistence type="predicted"/>
<evidence type="ECO:0000313" key="4">
    <source>
        <dbReference type="Proteomes" id="UP000308121"/>
    </source>
</evidence>
<dbReference type="EMBL" id="SZYE01000249">
    <property type="protein sequence ID" value="TKR22111.1"/>
    <property type="molecule type" value="Genomic_DNA"/>
</dbReference>
<dbReference type="PROSITE" id="PS51257">
    <property type="entry name" value="PROKAR_LIPOPROTEIN"/>
    <property type="match status" value="1"/>
</dbReference>
<accession>A0A7Z8JWE1</accession>
<dbReference type="Proteomes" id="UP000308121">
    <property type="component" value="Unassembled WGS sequence"/>
</dbReference>
<name>A0A7Z8JWE1_9CELL</name>
<evidence type="ECO:0000313" key="3">
    <source>
        <dbReference type="EMBL" id="TKR22111.1"/>
    </source>
</evidence>
<feature type="chain" id="PRO_5038688698" evidence="2">
    <location>
        <begin position="22"/>
        <end position="65"/>
    </location>
</feature>
<comment type="caution">
    <text evidence="3">The sequence shown here is derived from an EMBL/GenBank/DDBJ whole genome shotgun (WGS) entry which is preliminary data.</text>
</comment>
<feature type="compositionally biased region" description="Low complexity" evidence="1">
    <location>
        <begin position="32"/>
        <end position="65"/>
    </location>
</feature>
<keyword evidence="2" id="KW-0732">Signal</keyword>
<feature type="non-terminal residue" evidence="3">
    <location>
        <position position="65"/>
    </location>
</feature>
<sequence>MSTRRTPLTLSALATTALLLAGCTGGDDVASGTPAGTPAGTPPATTAPPTADPAGGAQQPGHPAP</sequence>